<proteinExistence type="predicted"/>
<accession>A0A1I7UNG1</accession>
<organism evidence="1 2">
    <name type="scientific">Caenorhabditis tropicalis</name>
    <dbReference type="NCBI Taxonomy" id="1561998"/>
    <lineage>
        <taxon>Eukaryota</taxon>
        <taxon>Metazoa</taxon>
        <taxon>Ecdysozoa</taxon>
        <taxon>Nematoda</taxon>
        <taxon>Chromadorea</taxon>
        <taxon>Rhabditida</taxon>
        <taxon>Rhabditina</taxon>
        <taxon>Rhabditomorpha</taxon>
        <taxon>Rhabditoidea</taxon>
        <taxon>Rhabditidae</taxon>
        <taxon>Peloderinae</taxon>
        <taxon>Caenorhabditis</taxon>
    </lineage>
</organism>
<dbReference type="WBParaSite" id="Csp11.Scaffold630.g17734.t1">
    <property type="protein sequence ID" value="Csp11.Scaffold630.g17734.t1"/>
    <property type="gene ID" value="Csp11.Scaffold630.g17734"/>
</dbReference>
<protein>
    <submittedName>
        <fullName evidence="2">Ovule protein</fullName>
    </submittedName>
</protein>
<evidence type="ECO:0000313" key="1">
    <source>
        <dbReference type="Proteomes" id="UP000095282"/>
    </source>
</evidence>
<name>A0A1I7UNG1_9PELO</name>
<dbReference type="Proteomes" id="UP000095282">
    <property type="component" value="Unplaced"/>
</dbReference>
<reference evidence="2" key="1">
    <citation type="submission" date="2016-11" db="UniProtKB">
        <authorList>
            <consortium name="WormBaseParasite"/>
        </authorList>
    </citation>
    <scope>IDENTIFICATION</scope>
</reference>
<dbReference type="AlphaFoldDB" id="A0A1I7UNG1"/>
<evidence type="ECO:0000313" key="2">
    <source>
        <dbReference type="WBParaSite" id="Csp11.Scaffold630.g17734.t1"/>
    </source>
</evidence>
<sequence>MATKNVIQLLQYDSELTKQSLKLKVPIQFRSVSFFFFFFTEYTKYETVSYVTSNAFFFKPRPHDFRIQGGRP</sequence>
<keyword evidence="1" id="KW-1185">Reference proteome</keyword>